<organism evidence="1 2">
    <name type="scientific">Gemelliphila palaticanis</name>
    <dbReference type="NCBI Taxonomy" id="81950"/>
    <lineage>
        <taxon>Bacteria</taxon>
        <taxon>Bacillati</taxon>
        <taxon>Bacillota</taxon>
        <taxon>Bacilli</taxon>
        <taxon>Bacillales</taxon>
        <taxon>Gemellaceae</taxon>
        <taxon>Gemelliphila</taxon>
    </lineage>
</organism>
<evidence type="ECO:0000313" key="1">
    <source>
        <dbReference type="EMBL" id="NYS47076.1"/>
    </source>
</evidence>
<dbReference type="Pfam" id="PF04229">
    <property type="entry name" value="GrpB"/>
    <property type="match status" value="1"/>
</dbReference>
<dbReference type="PANTHER" id="PTHR34822">
    <property type="entry name" value="GRPB DOMAIN PROTEIN (AFU_ORTHOLOGUE AFUA_1G01530)"/>
    <property type="match status" value="1"/>
</dbReference>
<dbReference type="Gene3D" id="3.30.460.10">
    <property type="entry name" value="Beta Polymerase, domain 2"/>
    <property type="match status" value="1"/>
</dbReference>
<dbReference type="InterPro" id="IPR043519">
    <property type="entry name" value="NT_sf"/>
</dbReference>
<sequence>MMKRDIKQIKINKNYYNKYTNEVTQIKNIYKFPNCEFLHIGSTSIENSLGEEIIDILVIVDNLHEITNFDEKRLNNIKYHRVAHNNKGLISYCKIVDFNSMNYDVKLFIVQKDSKVYNEFIKFNNYLLENNLIFEYYQNFKKDNLELKNNPKEYFKQQKIFINKILKEEK</sequence>
<protein>
    <submittedName>
        <fullName evidence="1">GrpB family protein</fullName>
    </submittedName>
</protein>
<proteinExistence type="predicted"/>
<dbReference type="PANTHER" id="PTHR34822:SF1">
    <property type="entry name" value="GRPB FAMILY PROTEIN"/>
    <property type="match status" value="1"/>
</dbReference>
<dbReference type="EMBL" id="JACBYF010000003">
    <property type="protein sequence ID" value="NYS47076.1"/>
    <property type="molecule type" value="Genomic_DNA"/>
</dbReference>
<name>A0ABX2SXS3_9BACL</name>
<keyword evidence="2" id="KW-1185">Reference proteome</keyword>
<comment type="caution">
    <text evidence="1">The sequence shown here is derived from an EMBL/GenBank/DDBJ whole genome shotgun (WGS) entry which is preliminary data.</text>
</comment>
<gene>
    <name evidence="1" type="ORF">HZY85_02565</name>
</gene>
<reference evidence="1 2" key="1">
    <citation type="submission" date="2020-07" db="EMBL/GenBank/DDBJ databases">
        <title>MOT database genomes.</title>
        <authorList>
            <person name="Joseph S."/>
            <person name="Aduse-Opoku J."/>
            <person name="Hashim A."/>
            <person name="Wade W."/>
            <person name="Curtis M."/>
        </authorList>
    </citation>
    <scope>NUCLEOTIDE SEQUENCE [LARGE SCALE GENOMIC DNA]</scope>
    <source>
        <strain evidence="1 2">CIP 106318</strain>
    </source>
</reference>
<dbReference type="SUPFAM" id="SSF81301">
    <property type="entry name" value="Nucleotidyltransferase"/>
    <property type="match status" value="1"/>
</dbReference>
<dbReference type="InterPro" id="IPR007344">
    <property type="entry name" value="GrpB/CoaE"/>
</dbReference>
<evidence type="ECO:0000313" key="2">
    <source>
        <dbReference type="Proteomes" id="UP000531840"/>
    </source>
</evidence>
<dbReference type="Proteomes" id="UP000531840">
    <property type="component" value="Unassembled WGS sequence"/>
</dbReference>
<accession>A0ABX2SXS3</accession>